<name>A0A2T3L3E4_9GAMM</name>
<dbReference type="Proteomes" id="UP000241803">
    <property type="component" value="Unassembled WGS sequence"/>
</dbReference>
<dbReference type="SUPFAM" id="SSF46785">
    <property type="entry name" value="Winged helix' DNA-binding domain"/>
    <property type="match status" value="1"/>
</dbReference>
<dbReference type="AlphaFoldDB" id="A0A2T3L3E4"/>
<evidence type="ECO:0000313" key="2">
    <source>
        <dbReference type="EMBL" id="PSV43621.1"/>
    </source>
</evidence>
<evidence type="ECO:0000313" key="3">
    <source>
        <dbReference type="Proteomes" id="UP000241803"/>
    </source>
</evidence>
<feature type="compositionally biased region" description="Basic and acidic residues" evidence="1">
    <location>
        <begin position="184"/>
        <end position="202"/>
    </location>
</feature>
<reference evidence="2 3" key="1">
    <citation type="submission" date="2018-03" db="EMBL/GenBank/DDBJ databases">
        <title>Whole genome sequencing of Histamine producing bacteria.</title>
        <authorList>
            <person name="Butler K."/>
        </authorList>
    </citation>
    <scope>NUCLEOTIDE SEQUENCE [LARGE SCALE GENOMIC DNA]</scope>
    <source>
        <strain evidence="2 3">ATCC 19614</strain>
    </source>
</reference>
<feature type="region of interest" description="Disordered" evidence="1">
    <location>
        <begin position="179"/>
        <end position="202"/>
    </location>
</feature>
<accession>A0A2T3L3E4</accession>
<dbReference type="Gene3D" id="1.10.10.10">
    <property type="entry name" value="Winged helix-like DNA-binding domain superfamily/Winged helix DNA-binding domain"/>
    <property type="match status" value="1"/>
</dbReference>
<keyword evidence="3" id="KW-1185">Reference proteome</keyword>
<organism evidence="2 3">
    <name type="scientific">Photobacterium indicum</name>
    <dbReference type="NCBI Taxonomy" id="81447"/>
    <lineage>
        <taxon>Bacteria</taxon>
        <taxon>Pseudomonadati</taxon>
        <taxon>Pseudomonadota</taxon>
        <taxon>Gammaproteobacteria</taxon>
        <taxon>Vibrionales</taxon>
        <taxon>Vibrionaceae</taxon>
        <taxon>Photobacterium</taxon>
    </lineage>
</organism>
<evidence type="ECO:0000256" key="1">
    <source>
        <dbReference type="SAM" id="MobiDB-lite"/>
    </source>
</evidence>
<dbReference type="InterPro" id="IPR036388">
    <property type="entry name" value="WH-like_DNA-bd_sf"/>
</dbReference>
<dbReference type="Pfam" id="PF13730">
    <property type="entry name" value="HTH_36"/>
    <property type="match status" value="1"/>
</dbReference>
<dbReference type="InterPro" id="IPR036390">
    <property type="entry name" value="WH_DNA-bd_sf"/>
</dbReference>
<dbReference type="EMBL" id="PYOC01000012">
    <property type="protein sequence ID" value="PSV43621.1"/>
    <property type="molecule type" value="Genomic_DNA"/>
</dbReference>
<sequence>MIYCDSPRSIADVLDAPIMGFKQPKQAKATDKKVASPFKHSDQLVAAAQKTDLSIPVKALLLEICSRANKSRGWTLFPSLKSLADAMGRTTRSVRTYLRELEKLGYIKTTAQYKNRTGYDNERSQVANLYTVNVAKLAYLAKVVANKVVQKLSSFSGGRGKQVSGLKALLTERKKEQSSFQSDYKSKSKRAADQVVESQHRYREQQDLEYDMKYDEMAANKVSRREGLSLVSGLKAKLFGTNSANNQRSKR</sequence>
<protein>
    <recommendedName>
        <fullName evidence="4">Helix-turn-helix domain-containing protein</fullName>
    </recommendedName>
</protein>
<proteinExistence type="predicted"/>
<gene>
    <name evidence="2" type="ORF">C9J47_22395</name>
</gene>
<evidence type="ECO:0008006" key="4">
    <source>
        <dbReference type="Google" id="ProtNLM"/>
    </source>
</evidence>
<comment type="caution">
    <text evidence="2">The sequence shown here is derived from an EMBL/GenBank/DDBJ whole genome shotgun (WGS) entry which is preliminary data.</text>
</comment>